<reference evidence="1 2" key="1">
    <citation type="submission" date="2017-02" db="EMBL/GenBank/DDBJ databases">
        <title>Complete genome sequence of Lactobacillus helveticus.</title>
        <authorList>
            <person name="Kim J.F."/>
            <person name="Chung Y."/>
            <person name="Kwak M."/>
        </authorList>
    </citation>
    <scope>NUCLEOTIDE SEQUENCE [LARGE SCALE GENOMIC DNA]</scope>
    <source>
        <strain evidence="1 2">LH5</strain>
    </source>
</reference>
<protein>
    <recommendedName>
        <fullName evidence="3">Tetratricopeptide repeat protein</fullName>
    </recommendedName>
</protein>
<dbReference type="Proteomes" id="UP000267945">
    <property type="component" value="Chromosome"/>
</dbReference>
<name>A0A3Q8STZ6_LACHE</name>
<accession>A0A3Q8STZ6</accession>
<sequence>MEKSDELLNIGAEVYRSGDYQKAQKYRVLFILRSV</sequence>
<evidence type="ECO:0000313" key="2">
    <source>
        <dbReference type="Proteomes" id="UP000267945"/>
    </source>
</evidence>
<evidence type="ECO:0008006" key="3">
    <source>
        <dbReference type="Google" id="ProtNLM"/>
    </source>
</evidence>
<organism evidence="1 2">
    <name type="scientific">Lactobacillus helveticus</name>
    <name type="common">Lactobacillus suntoryeus</name>
    <dbReference type="NCBI Taxonomy" id="1587"/>
    <lineage>
        <taxon>Bacteria</taxon>
        <taxon>Bacillati</taxon>
        <taxon>Bacillota</taxon>
        <taxon>Bacilli</taxon>
        <taxon>Lactobacillales</taxon>
        <taxon>Lactobacillaceae</taxon>
        <taxon>Lactobacillus</taxon>
    </lineage>
</organism>
<dbReference type="EMBL" id="CP019581">
    <property type="protein sequence ID" value="AZK90317.1"/>
    <property type="molecule type" value="Genomic_DNA"/>
</dbReference>
<gene>
    <name evidence="1" type="ORF">LH5_00055</name>
</gene>
<proteinExistence type="predicted"/>
<evidence type="ECO:0000313" key="1">
    <source>
        <dbReference type="EMBL" id="AZK90317.1"/>
    </source>
</evidence>
<dbReference type="AlphaFoldDB" id="A0A3Q8STZ6"/>